<dbReference type="RefSeq" id="WP_161920345.1">
    <property type="nucleotide sequence ID" value="NZ_JAACYS010000024.1"/>
</dbReference>
<dbReference type="SUPFAM" id="SSF48498">
    <property type="entry name" value="Tetracyclin repressor-like, C-terminal domain"/>
    <property type="match status" value="1"/>
</dbReference>
<dbReference type="PANTHER" id="PTHR30055">
    <property type="entry name" value="HTH-TYPE TRANSCRIPTIONAL REGULATOR RUTR"/>
    <property type="match status" value="1"/>
</dbReference>
<dbReference type="Proteomes" id="UP000743899">
    <property type="component" value="Unassembled WGS sequence"/>
</dbReference>
<sequence length="222" mass="25495">MKENKQNIKNALQALVDNLDNPKQVTKSQEKILDAALKLFADRGFEASSTADIAKEAGVAEVTLFRNFKSKNNLLYHILAPIFIQFNSKKYVGPLQEIFEEGSNKNTKEVLKSAFNERLNKLAENQKVVKILLQESYLQPEIKNAIEKYITTPATDSIKTFIRHKKEQGEFSDYNEVTITNLFFYLLFGYIFINYILQDKTSTDESELDELLDIILKGLRKS</sequence>
<accession>A0ABX0A8R2</accession>
<evidence type="ECO:0000259" key="4">
    <source>
        <dbReference type="PROSITE" id="PS50977"/>
    </source>
</evidence>
<dbReference type="Pfam" id="PF00440">
    <property type="entry name" value="TetR_N"/>
    <property type="match status" value="1"/>
</dbReference>
<gene>
    <name evidence="5" type="ORF">GW534_07000</name>
</gene>
<evidence type="ECO:0000256" key="2">
    <source>
        <dbReference type="PROSITE-ProRule" id="PRU00335"/>
    </source>
</evidence>
<dbReference type="SUPFAM" id="SSF46689">
    <property type="entry name" value="Homeodomain-like"/>
    <property type="match status" value="1"/>
</dbReference>
<evidence type="ECO:0000256" key="1">
    <source>
        <dbReference type="ARBA" id="ARBA00023125"/>
    </source>
</evidence>
<evidence type="ECO:0000256" key="3">
    <source>
        <dbReference type="SAM" id="Phobius"/>
    </source>
</evidence>
<comment type="caution">
    <text evidence="5">The sequence shown here is derived from an EMBL/GenBank/DDBJ whole genome shotgun (WGS) entry which is preliminary data.</text>
</comment>
<proteinExistence type="predicted"/>
<dbReference type="Gene3D" id="1.10.357.10">
    <property type="entry name" value="Tetracycline Repressor, domain 2"/>
    <property type="match status" value="1"/>
</dbReference>
<reference evidence="5 6" key="1">
    <citation type="submission" date="2020-01" db="EMBL/GenBank/DDBJ databases">
        <title>A novel Bacillus sp. from Pasinler.</title>
        <authorList>
            <person name="Adiguzel A."/>
            <person name="Ay H."/>
            <person name="Baltaci M.O."/>
        </authorList>
    </citation>
    <scope>NUCLEOTIDE SEQUENCE [LARGE SCALE GENOMIC DNA]</scope>
    <source>
        <strain evidence="5 6">P1</strain>
    </source>
</reference>
<dbReference type="PRINTS" id="PR00455">
    <property type="entry name" value="HTHTETR"/>
</dbReference>
<keyword evidence="3" id="KW-0472">Membrane</keyword>
<feature type="transmembrane region" description="Helical" evidence="3">
    <location>
        <begin position="179"/>
        <end position="197"/>
    </location>
</feature>
<dbReference type="InterPro" id="IPR036271">
    <property type="entry name" value="Tet_transcr_reg_TetR-rel_C_sf"/>
</dbReference>
<evidence type="ECO:0000313" key="5">
    <source>
        <dbReference type="EMBL" id="NCU17512.1"/>
    </source>
</evidence>
<keyword evidence="1 2" id="KW-0238">DNA-binding</keyword>
<dbReference type="InterPro" id="IPR009057">
    <property type="entry name" value="Homeodomain-like_sf"/>
</dbReference>
<dbReference type="PROSITE" id="PS50977">
    <property type="entry name" value="HTH_TETR_2"/>
    <property type="match status" value="1"/>
</dbReference>
<protein>
    <submittedName>
        <fullName evidence="5">TetR/AcrR family transcriptional regulator</fullName>
    </submittedName>
</protein>
<feature type="domain" description="HTH tetR-type" evidence="4">
    <location>
        <begin position="26"/>
        <end position="86"/>
    </location>
</feature>
<dbReference type="InterPro" id="IPR050109">
    <property type="entry name" value="HTH-type_TetR-like_transc_reg"/>
</dbReference>
<keyword evidence="3" id="KW-0812">Transmembrane</keyword>
<dbReference type="InterPro" id="IPR001647">
    <property type="entry name" value="HTH_TetR"/>
</dbReference>
<feature type="DNA-binding region" description="H-T-H motif" evidence="2">
    <location>
        <begin position="49"/>
        <end position="68"/>
    </location>
</feature>
<name>A0ABX0A8R2_9BACI</name>
<organism evidence="5 6">
    <name type="scientific">Pallidibacillus pasinlerensis</name>
    <dbReference type="NCBI Taxonomy" id="2703818"/>
    <lineage>
        <taxon>Bacteria</taxon>
        <taxon>Bacillati</taxon>
        <taxon>Bacillota</taxon>
        <taxon>Bacilli</taxon>
        <taxon>Bacillales</taxon>
        <taxon>Bacillaceae</taxon>
        <taxon>Pallidibacillus</taxon>
    </lineage>
</organism>
<keyword evidence="3" id="KW-1133">Transmembrane helix</keyword>
<evidence type="ECO:0000313" key="6">
    <source>
        <dbReference type="Proteomes" id="UP000743899"/>
    </source>
</evidence>
<keyword evidence="6" id="KW-1185">Reference proteome</keyword>
<dbReference type="EMBL" id="JAACYS010000024">
    <property type="protein sequence ID" value="NCU17512.1"/>
    <property type="molecule type" value="Genomic_DNA"/>
</dbReference>
<dbReference type="PANTHER" id="PTHR30055:SF226">
    <property type="entry name" value="HTH-TYPE TRANSCRIPTIONAL REGULATOR PKSA"/>
    <property type="match status" value="1"/>
</dbReference>